<feature type="compositionally biased region" description="Basic and acidic residues" evidence="1">
    <location>
        <begin position="89"/>
        <end position="102"/>
    </location>
</feature>
<dbReference type="AlphaFoldDB" id="A0AAW1WYH7"/>
<protein>
    <submittedName>
        <fullName evidence="2">Uncharacterized protein</fullName>
    </submittedName>
</protein>
<dbReference type="EMBL" id="JBEDUW010000005">
    <property type="protein sequence ID" value="KAK9928783.1"/>
    <property type="molecule type" value="Genomic_DNA"/>
</dbReference>
<comment type="caution">
    <text evidence="2">The sequence shown here is derived from an EMBL/GenBank/DDBJ whole genome shotgun (WGS) entry which is preliminary data.</text>
</comment>
<dbReference type="Proteomes" id="UP001457282">
    <property type="component" value="Unassembled WGS sequence"/>
</dbReference>
<name>A0AAW1WYH7_RUBAR</name>
<proteinExistence type="predicted"/>
<gene>
    <name evidence="2" type="ORF">M0R45_025903</name>
</gene>
<feature type="region of interest" description="Disordered" evidence="1">
    <location>
        <begin position="89"/>
        <end position="117"/>
    </location>
</feature>
<sequence>MRTEGSDDAGLVTAERAGAEGARTRWLGFGACDAGDGREREKRRGTASRLGCSGDVASTAGLGVGDAAWACNDCLGRWDRWRHGAMKHGVREQQCRRGKTESRSPASSFNGDGAESRERAGLLGGCCLEEGLHG</sequence>
<reference evidence="2 3" key="1">
    <citation type="journal article" date="2023" name="G3 (Bethesda)">
        <title>A chromosome-length genome assembly and annotation of blackberry (Rubus argutus, cv. 'Hillquist').</title>
        <authorList>
            <person name="Bruna T."/>
            <person name="Aryal R."/>
            <person name="Dudchenko O."/>
            <person name="Sargent D.J."/>
            <person name="Mead D."/>
            <person name="Buti M."/>
            <person name="Cavallini A."/>
            <person name="Hytonen T."/>
            <person name="Andres J."/>
            <person name="Pham M."/>
            <person name="Weisz D."/>
            <person name="Mascagni F."/>
            <person name="Usai G."/>
            <person name="Natali L."/>
            <person name="Bassil N."/>
            <person name="Fernandez G.E."/>
            <person name="Lomsadze A."/>
            <person name="Armour M."/>
            <person name="Olukolu B."/>
            <person name="Poorten T."/>
            <person name="Britton C."/>
            <person name="Davik J."/>
            <person name="Ashrafi H."/>
            <person name="Aiden E.L."/>
            <person name="Borodovsky M."/>
            <person name="Worthington M."/>
        </authorList>
    </citation>
    <scope>NUCLEOTIDE SEQUENCE [LARGE SCALE GENOMIC DNA]</scope>
    <source>
        <strain evidence="2">PI 553951</strain>
    </source>
</reference>
<evidence type="ECO:0000313" key="3">
    <source>
        <dbReference type="Proteomes" id="UP001457282"/>
    </source>
</evidence>
<evidence type="ECO:0000256" key="1">
    <source>
        <dbReference type="SAM" id="MobiDB-lite"/>
    </source>
</evidence>
<organism evidence="2 3">
    <name type="scientific">Rubus argutus</name>
    <name type="common">Southern blackberry</name>
    <dbReference type="NCBI Taxonomy" id="59490"/>
    <lineage>
        <taxon>Eukaryota</taxon>
        <taxon>Viridiplantae</taxon>
        <taxon>Streptophyta</taxon>
        <taxon>Embryophyta</taxon>
        <taxon>Tracheophyta</taxon>
        <taxon>Spermatophyta</taxon>
        <taxon>Magnoliopsida</taxon>
        <taxon>eudicotyledons</taxon>
        <taxon>Gunneridae</taxon>
        <taxon>Pentapetalae</taxon>
        <taxon>rosids</taxon>
        <taxon>fabids</taxon>
        <taxon>Rosales</taxon>
        <taxon>Rosaceae</taxon>
        <taxon>Rosoideae</taxon>
        <taxon>Rosoideae incertae sedis</taxon>
        <taxon>Rubus</taxon>
    </lineage>
</organism>
<accession>A0AAW1WYH7</accession>
<evidence type="ECO:0000313" key="2">
    <source>
        <dbReference type="EMBL" id="KAK9928783.1"/>
    </source>
</evidence>
<keyword evidence="3" id="KW-1185">Reference proteome</keyword>